<evidence type="ECO:0000256" key="1">
    <source>
        <dbReference type="ARBA" id="ARBA00008791"/>
    </source>
</evidence>
<dbReference type="AlphaFoldDB" id="A0A365H3T5"/>
<sequence>MRDPIIVGVDGSERARRAIDWAAAEAELHDLPVRLVNASMLLVRDGSLTEEGYARQDATRTELLEEARDRVLRRAPGLEVTTDLLAGEPGRALLDESENASMLVLGSRGVGGFEGLLLGSVSLHVAARATRPVVVVPLTAPDPADAPAEIVVGVDEDSPAGSALDWAYREADLRKARLTSLYAVGGVFGAPEQQVGEGLGPSPVLAEHGSRYPGVQVSRTVVDERPGSSLVTASERAALVVVGAHRQRGILGLGLGRTNHTVLHHSRCPIVVVPEPERS</sequence>
<dbReference type="OrthoDB" id="9816117at2"/>
<dbReference type="PANTHER" id="PTHR46268:SF6">
    <property type="entry name" value="UNIVERSAL STRESS PROTEIN UP12"/>
    <property type="match status" value="1"/>
</dbReference>
<organism evidence="3 4">
    <name type="scientific">Actinomadura craniellae</name>
    <dbReference type="NCBI Taxonomy" id="2231787"/>
    <lineage>
        <taxon>Bacteria</taxon>
        <taxon>Bacillati</taxon>
        <taxon>Actinomycetota</taxon>
        <taxon>Actinomycetes</taxon>
        <taxon>Streptosporangiales</taxon>
        <taxon>Thermomonosporaceae</taxon>
        <taxon>Actinomadura</taxon>
    </lineage>
</organism>
<comment type="caution">
    <text evidence="3">The sequence shown here is derived from an EMBL/GenBank/DDBJ whole genome shotgun (WGS) entry which is preliminary data.</text>
</comment>
<dbReference type="InterPro" id="IPR006016">
    <property type="entry name" value="UspA"/>
</dbReference>
<accession>A0A365H3T5</accession>
<name>A0A365H3T5_9ACTN</name>
<reference evidence="3 4" key="1">
    <citation type="submission" date="2018-06" db="EMBL/GenBank/DDBJ databases">
        <title>Actinomadura craniellae sp. nov. isolated from marine sponge Craniella sp.</title>
        <authorList>
            <person name="Li L."/>
            <person name="Xu Q.H."/>
            <person name="Lin H.W."/>
            <person name="Lu Y.H."/>
        </authorList>
    </citation>
    <scope>NUCLEOTIDE SEQUENCE [LARGE SCALE GENOMIC DNA]</scope>
    <source>
        <strain evidence="3 4">LHW63021</strain>
    </source>
</reference>
<feature type="domain" description="UspA" evidence="2">
    <location>
        <begin position="1"/>
        <end position="137"/>
    </location>
</feature>
<evidence type="ECO:0000313" key="3">
    <source>
        <dbReference type="EMBL" id="RAY13775.1"/>
    </source>
</evidence>
<dbReference type="RefSeq" id="WP_111869313.1">
    <property type="nucleotide sequence ID" value="NZ_QLYX01000008.1"/>
</dbReference>
<dbReference type="SUPFAM" id="SSF52402">
    <property type="entry name" value="Adenine nucleotide alpha hydrolases-like"/>
    <property type="match status" value="2"/>
</dbReference>
<feature type="domain" description="UspA" evidence="2">
    <location>
        <begin position="150"/>
        <end position="274"/>
    </location>
</feature>
<dbReference type="Pfam" id="PF00582">
    <property type="entry name" value="Usp"/>
    <property type="match status" value="2"/>
</dbReference>
<gene>
    <name evidence="3" type="ORF">DPM19_19170</name>
</gene>
<dbReference type="InterPro" id="IPR006015">
    <property type="entry name" value="Universal_stress_UspA"/>
</dbReference>
<dbReference type="EMBL" id="QLYX01000008">
    <property type="protein sequence ID" value="RAY13775.1"/>
    <property type="molecule type" value="Genomic_DNA"/>
</dbReference>
<evidence type="ECO:0000259" key="2">
    <source>
        <dbReference type="Pfam" id="PF00582"/>
    </source>
</evidence>
<dbReference type="PRINTS" id="PR01438">
    <property type="entry name" value="UNVRSLSTRESS"/>
</dbReference>
<evidence type="ECO:0000313" key="4">
    <source>
        <dbReference type="Proteomes" id="UP000251891"/>
    </source>
</evidence>
<protein>
    <submittedName>
        <fullName evidence="3">Universal stress protein</fullName>
    </submittedName>
</protein>
<dbReference type="InterPro" id="IPR014729">
    <property type="entry name" value="Rossmann-like_a/b/a_fold"/>
</dbReference>
<dbReference type="PANTHER" id="PTHR46268">
    <property type="entry name" value="STRESS RESPONSE PROTEIN NHAX"/>
    <property type="match status" value="1"/>
</dbReference>
<keyword evidence="4" id="KW-1185">Reference proteome</keyword>
<comment type="similarity">
    <text evidence="1">Belongs to the universal stress protein A family.</text>
</comment>
<dbReference type="Gene3D" id="3.40.50.620">
    <property type="entry name" value="HUPs"/>
    <property type="match status" value="2"/>
</dbReference>
<dbReference type="Proteomes" id="UP000251891">
    <property type="component" value="Unassembled WGS sequence"/>
</dbReference>
<proteinExistence type="inferred from homology"/>